<accession>A0ACC2S7A9</accession>
<sequence>MNNINYNIVAGMDWFTQVNSSVCWKTKTMTIKRNGVNFNILKEPNDLILRDIVFVQVINKDNSERLTKDSTLHIMRYTEFNNMQPTKIHYPELVALLNKYTHVFKEELTELLPKQEVKHGIDLCKAMPKHAVVNAAIHCVLILPLLGYFEDKSLSFSFALQNEAGSELGNTIAQFPDSAQLTCPTHACGK</sequence>
<gene>
    <name evidence="1" type="ORF">DSO57_1015202</name>
</gene>
<dbReference type="EMBL" id="QTSX02005739">
    <property type="protein sequence ID" value="KAJ9058166.1"/>
    <property type="molecule type" value="Genomic_DNA"/>
</dbReference>
<dbReference type="Proteomes" id="UP001165960">
    <property type="component" value="Unassembled WGS sequence"/>
</dbReference>
<protein>
    <submittedName>
        <fullName evidence="1">Uncharacterized protein</fullName>
    </submittedName>
</protein>
<comment type="caution">
    <text evidence="1">The sequence shown here is derived from an EMBL/GenBank/DDBJ whole genome shotgun (WGS) entry which is preliminary data.</text>
</comment>
<proteinExistence type="predicted"/>
<evidence type="ECO:0000313" key="1">
    <source>
        <dbReference type="EMBL" id="KAJ9058166.1"/>
    </source>
</evidence>
<reference evidence="1" key="1">
    <citation type="submission" date="2022-04" db="EMBL/GenBank/DDBJ databases">
        <title>Genome of the entomopathogenic fungus Entomophthora muscae.</title>
        <authorList>
            <person name="Elya C."/>
            <person name="Lovett B.R."/>
            <person name="Lee E."/>
            <person name="Macias A.M."/>
            <person name="Hajek A.E."/>
            <person name="De Bivort B.L."/>
            <person name="Kasson M.T."/>
            <person name="De Fine Licht H.H."/>
            <person name="Stajich J.E."/>
        </authorList>
    </citation>
    <scope>NUCLEOTIDE SEQUENCE</scope>
    <source>
        <strain evidence="1">Berkeley</strain>
    </source>
</reference>
<name>A0ACC2S7A9_9FUNG</name>
<organism evidence="1 2">
    <name type="scientific">Entomophthora muscae</name>
    <dbReference type="NCBI Taxonomy" id="34485"/>
    <lineage>
        <taxon>Eukaryota</taxon>
        <taxon>Fungi</taxon>
        <taxon>Fungi incertae sedis</taxon>
        <taxon>Zoopagomycota</taxon>
        <taxon>Entomophthoromycotina</taxon>
        <taxon>Entomophthoromycetes</taxon>
        <taxon>Entomophthorales</taxon>
        <taxon>Entomophthoraceae</taxon>
        <taxon>Entomophthora</taxon>
    </lineage>
</organism>
<keyword evidence="2" id="KW-1185">Reference proteome</keyword>
<evidence type="ECO:0000313" key="2">
    <source>
        <dbReference type="Proteomes" id="UP001165960"/>
    </source>
</evidence>